<dbReference type="PANTHER" id="PTHR12654">
    <property type="entry name" value="BILE ACID BETA-GLUCOSIDASE-RELATED"/>
    <property type="match status" value="1"/>
</dbReference>
<sequence>MTFEKRFLHQTVYEEPDPALKIVCRQISPVIPHNYKDSSYLVSVFTFTLNNLGKTTANVTLLFTWANSVGGQSEFTGHHFNSKIKRPDGVHGVLLHHKTANEQSLLSFAIAAEETEYVHISECPVFVICGSHKGISTKDMWHEVKQVGIDIRAGAFGILRTYGEDDCDLLETFDSFGVKGNNGLVSKKHTYAKTMYRLRSGSNINILFAEKNSRGKDT</sequence>
<keyword evidence="3" id="KW-1185">Reference proteome</keyword>
<dbReference type="InterPro" id="IPR024462">
    <property type="entry name" value="GH116_N"/>
</dbReference>
<dbReference type="Pfam" id="PF12215">
    <property type="entry name" value="Glyco_hydr_116N"/>
    <property type="match status" value="1"/>
</dbReference>
<organism evidence="2 3">
    <name type="scientific">Vicia faba</name>
    <name type="common">Broad bean</name>
    <name type="synonym">Faba vulgaris</name>
    <dbReference type="NCBI Taxonomy" id="3906"/>
    <lineage>
        <taxon>Eukaryota</taxon>
        <taxon>Viridiplantae</taxon>
        <taxon>Streptophyta</taxon>
        <taxon>Embryophyta</taxon>
        <taxon>Tracheophyta</taxon>
        <taxon>Spermatophyta</taxon>
        <taxon>Magnoliopsida</taxon>
        <taxon>eudicotyledons</taxon>
        <taxon>Gunneridae</taxon>
        <taxon>Pentapetalae</taxon>
        <taxon>rosids</taxon>
        <taxon>fabids</taxon>
        <taxon>Fabales</taxon>
        <taxon>Fabaceae</taxon>
        <taxon>Papilionoideae</taxon>
        <taxon>50 kb inversion clade</taxon>
        <taxon>NPAAA clade</taxon>
        <taxon>Hologalegina</taxon>
        <taxon>IRL clade</taxon>
        <taxon>Fabeae</taxon>
        <taxon>Vicia</taxon>
    </lineage>
</organism>
<dbReference type="GO" id="GO:0008422">
    <property type="term" value="F:beta-glucosidase activity"/>
    <property type="evidence" value="ECO:0007669"/>
    <property type="project" value="TreeGrafter"/>
</dbReference>
<feature type="domain" description="Glycosyl-hydrolase family 116 N-terminal" evidence="1">
    <location>
        <begin position="10"/>
        <end position="148"/>
    </location>
</feature>
<gene>
    <name evidence="2" type="ORF">VFH_III100280</name>
</gene>
<dbReference type="AlphaFoldDB" id="A0AAV1A1C8"/>
<proteinExistence type="predicted"/>
<evidence type="ECO:0000313" key="3">
    <source>
        <dbReference type="Proteomes" id="UP001157006"/>
    </source>
</evidence>
<dbReference type="InterPro" id="IPR052566">
    <property type="entry name" value="Non-lysos_glucosylceramidase"/>
</dbReference>
<reference evidence="2 3" key="1">
    <citation type="submission" date="2023-01" db="EMBL/GenBank/DDBJ databases">
        <authorList>
            <person name="Kreplak J."/>
        </authorList>
    </citation>
    <scope>NUCLEOTIDE SEQUENCE [LARGE SCALE GENOMIC DNA]</scope>
</reference>
<evidence type="ECO:0000259" key="1">
    <source>
        <dbReference type="Pfam" id="PF12215"/>
    </source>
</evidence>
<protein>
    <recommendedName>
        <fullName evidence="1">Glycosyl-hydrolase family 116 N-terminal domain-containing protein</fullName>
    </recommendedName>
</protein>
<accession>A0AAV1A1C8</accession>
<name>A0AAV1A1C8_VICFA</name>
<evidence type="ECO:0000313" key="2">
    <source>
        <dbReference type="EMBL" id="CAI8603741.1"/>
    </source>
</evidence>
<dbReference type="Proteomes" id="UP001157006">
    <property type="component" value="Chromosome 3"/>
</dbReference>
<dbReference type="PANTHER" id="PTHR12654:SF3">
    <property type="entry name" value="NON-LYSOSOMAL GLUCOSYLCERAMIDASE"/>
    <property type="match status" value="1"/>
</dbReference>
<dbReference type="EMBL" id="OX451738">
    <property type="protein sequence ID" value="CAI8603741.1"/>
    <property type="molecule type" value="Genomic_DNA"/>
</dbReference>